<proteinExistence type="predicted"/>
<keyword evidence="1" id="KW-0677">Repeat</keyword>
<evidence type="ECO:0000256" key="2">
    <source>
        <dbReference type="SAM" id="MobiDB-lite"/>
    </source>
</evidence>
<feature type="chain" id="PRO_5045599506" description="SLH domain-containing protein" evidence="3">
    <location>
        <begin position="28"/>
        <end position="493"/>
    </location>
</feature>
<dbReference type="PANTHER" id="PTHR43308">
    <property type="entry name" value="OUTER MEMBRANE PROTEIN ALPHA-RELATED"/>
    <property type="match status" value="1"/>
</dbReference>
<dbReference type="Pfam" id="PF00395">
    <property type="entry name" value="SLH"/>
    <property type="match status" value="1"/>
</dbReference>
<gene>
    <name evidence="5" type="ORF">J2Z79_003620</name>
</gene>
<comment type="caution">
    <text evidence="5">The sequence shown here is derived from an EMBL/GenBank/DDBJ whole genome shotgun (WGS) entry which is preliminary data.</text>
</comment>
<feature type="domain" description="SLH" evidence="4">
    <location>
        <begin position="149"/>
        <end position="212"/>
    </location>
</feature>
<evidence type="ECO:0000313" key="6">
    <source>
        <dbReference type="Proteomes" id="UP001519289"/>
    </source>
</evidence>
<evidence type="ECO:0000313" key="5">
    <source>
        <dbReference type="EMBL" id="MBP2020164.1"/>
    </source>
</evidence>
<dbReference type="InterPro" id="IPR001119">
    <property type="entry name" value="SLH_dom"/>
</dbReference>
<feature type="signal peptide" evidence="3">
    <location>
        <begin position="1"/>
        <end position="27"/>
    </location>
</feature>
<dbReference type="PANTHER" id="PTHR43308:SF5">
    <property type="entry name" value="S-LAYER PROTEIN _ PEPTIDOGLYCAN ENDO-BETA-N-ACETYLGLUCOSAMINIDASE"/>
    <property type="match status" value="1"/>
</dbReference>
<protein>
    <recommendedName>
        <fullName evidence="4">SLH domain-containing protein</fullName>
    </recommendedName>
</protein>
<dbReference type="RefSeq" id="WP_209468260.1">
    <property type="nucleotide sequence ID" value="NZ_JAGGLG010000053.1"/>
</dbReference>
<dbReference type="InterPro" id="IPR051465">
    <property type="entry name" value="Cell_Envelope_Struct_Comp"/>
</dbReference>
<evidence type="ECO:0000256" key="1">
    <source>
        <dbReference type="ARBA" id="ARBA00022737"/>
    </source>
</evidence>
<reference evidence="5 6" key="1">
    <citation type="submission" date="2021-03" db="EMBL/GenBank/DDBJ databases">
        <title>Genomic Encyclopedia of Type Strains, Phase IV (KMG-IV): sequencing the most valuable type-strain genomes for metagenomic binning, comparative biology and taxonomic classification.</title>
        <authorList>
            <person name="Goeker M."/>
        </authorList>
    </citation>
    <scope>NUCLEOTIDE SEQUENCE [LARGE SCALE GENOMIC DNA]</scope>
    <source>
        <strain evidence="5 6">DSM 27138</strain>
    </source>
</reference>
<evidence type="ECO:0000259" key="4">
    <source>
        <dbReference type="PROSITE" id="PS51272"/>
    </source>
</evidence>
<sequence>MNSLKRITTTLVTLALLGLSAPASTQATTLWDVRDHWARSQIISGVADGYIAGFPDGTFRPDQPITRAEFFTLVTGALGLEPRPAERAPYAPWHWSVQQGHLQAAVAGGLLSPGDYGGWIVPDVPITRKEIVLAAVRAIGRKDLVGQRTLDAADAGAYPDWLQGWAAEAVAGGILQGYADGSIGLDRTATRAEALVMVQRIRGQVLMNLAATSDAAKPGAQRHPAPGEPTWYTDRTQPARPQFSDGSYTYSLDRAVTAYTLIPVPGRAAWLNAVDEGGAARLYRLSGGRAELVTSGQGPIVALAADGEGRLWFSRGTEVAVAGPGGLQGRVTLGEQVTHGAVDGGVLWAAGPSRLYRIEGGRVASFALAQDVLARVRHVAAAPDGSVWLLLREPQSGRGVEAVRVRNGRIEQEVTIAAGGGDLQAAVLNASGGSRLIYVASPEPFLIRFDLATGAAVRLVAPEAVRSGARLLPAPDGGALLRDRTGKYWKVVA</sequence>
<feature type="domain" description="SLH" evidence="4">
    <location>
        <begin position="25"/>
        <end position="88"/>
    </location>
</feature>
<keyword evidence="3" id="KW-0732">Signal</keyword>
<dbReference type="EMBL" id="JAGGLG010000053">
    <property type="protein sequence ID" value="MBP2020164.1"/>
    <property type="molecule type" value="Genomic_DNA"/>
</dbReference>
<accession>A0ABS4K0G9</accession>
<name>A0ABS4K0G9_9FIRM</name>
<feature type="region of interest" description="Disordered" evidence="2">
    <location>
        <begin position="215"/>
        <end position="239"/>
    </location>
</feature>
<evidence type="ECO:0000256" key="3">
    <source>
        <dbReference type="SAM" id="SignalP"/>
    </source>
</evidence>
<dbReference type="Proteomes" id="UP001519289">
    <property type="component" value="Unassembled WGS sequence"/>
</dbReference>
<keyword evidence="6" id="KW-1185">Reference proteome</keyword>
<organism evidence="5 6">
    <name type="scientific">Symbiobacterium terraclitae</name>
    <dbReference type="NCBI Taxonomy" id="557451"/>
    <lineage>
        <taxon>Bacteria</taxon>
        <taxon>Bacillati</taxon>
        <taxon>Bacillota</taxon>
        <taxon>Clostridia</taxon>
        <taxon>Eubacteriales</taxon>
        <taxon>Symbiobacteriaceae</taxon>
        <taxon>Symbiobacterium</taxon>
    </lineage>
</organism>
<dbReference type="SUPFAM" id="SSF63829">
    <property type="entry name" value="Calcium-dependent phosphotriesterase"/>
    <property type="match status" value="1"/>
</dbReference>
<dbReference type="PROSITE" id="PS51272">
    <property type="entry name" value="SLH"/>
    <property type="match status" value="2"/>
</dbReference>